<gene>
    <name evidence="1" type="ORF">DXD04_06865</name>
</gene>
<keyword evidence="2" id="KW-1185">Reference proteome</keyword>
<proteinExistence type="predicted"/>
<sequence length="126" mass="15269">MKNKTWIAFANRKRCHHAEAFKELGYISWTMHRTHFNIGDIIYFFMSDERCIRFKGKVVKQNCNREDSSYWIEQAPNDKTYRIQLIEEYHGTELQEKHLFTHGFKGYLRHPLCNNEELLSYITSKF</sequence>
<name>A0A3E4N385_9BACT</name>
<evidence type="ECO:0000313" key="1">
    <source>
        <dbReference type="EMBL" id="RGK56497.1"/>
    </source>
</evidence>
<accession>A0A3E4N385</accession>
<dbReference type="RefSeq" id="WP_117672035.1">
    <property type="nucleotide sequence ID" value="NZ_CABOGR010000010.1"/>
</dbReference>
<protein>
    <recommendedName>
        <fullName evidence="3">EVE domain-containing protein</fullName>
    </recommendedName>
</protein>
<dbReference type="AlphaFoldDB" id="A0A3E4N385"/>
<comment type="caution">
    <text evidence="1">The sequence shown here is derived from an EMBL/GenBank/DDBJ whole genome shotgun (WGS) entry which is preliminary data.</text>
</comment>
<evidence type="ECO:0008006" key="3">
    <source>
        <dbReference type="Google" id="ProtNLM"/>
    </source>
</evidence>
<evidence type="ECO:0000313" key="2">
    <source>
        <dbReference type="Proteomes" id="UP000260862"/>
    </source>
</evidence>
<dbReference type="EMBL" id="QSQT01000010">
    <property type="protein sequence ID" value="RGK56497.1"/>
    <property type="molecule type" value="Genomic_DNA"/>
</dbReference>
<dbReference type="Proteomes" id="UP000260862">
    <property type="component" value="Unassembled WGS sequence"/>
</dbReference>
<reference evidence="1 2" key="1">
    <citation type="submission" date="2018-08" db="EMBL/GenBank/DDBJ databases">
        <title>A genome reference for cultivated species of the human gut microbiota.</title>
        <authorList>
            <person name="Zou Y."/>
            <person name="Xue W."/>
            <person name="Luo G."/>
        </authorList>
    </citation>
    <scope>NUCLEOTIDE SEQUENCE [LARGE SCALE GENOMIC DNA]</scope>
    <source>
        <strain evidence="1 2">TF10-3AC</strain>
    </source>
</reference>
<organism evidence="1 2">
    <name type="scientific">Phocaeicola plebeius</name>
    <dbReference type="NCBI Taxonomy" id="310297"/>
    <lineage>
        <taxon>Bacteria</taxon>
        <taxon>Pseudomonadati</taxon>
        <taxon>Bacteroidota</taxon>
        <taxon>Bacteroidia</taxon>
        <taxon>Bacteroidales</taxon>
        <taxon>Bacteroidaceae</taxon>
        <taxon>Phocaeicola</taxon>
    </lineage>
</organism>